<dbReference type="Pfam" id="PF08839">
    <property type="entry name" value="CDT1"/>
    <property type="match status" value="1"/>
</dbReference>
<feature type="compositionally biased region" description="Low complexity" evidence="3">
    <location>
        <begin position="114"/>
        <end position="147"/>
    </location>
</feature>
<dbReference type="InterPro" id="IPR045173">
    <property type="entry name" value="Cdt1"/>
</dbReference>
<feature type="compositionally biased region" description="Basic and acidic residues" evidence="3">
    <location>
        <begin position="384"/>
        <end position="405"/>
    </location>
</feature>
<organism evidence="5 6">
    <name type="scientific">Geodia barretti</name>
    <name type="common">Barrett's horny sponge</name>
    <dbReference type="NCBI Taxonomy" id="519541"/>
    <lineage>
        <taxon>Eukaryota</taxon>
        <taxon>Metazoa</taxon>
        <taxon>Porifera</taxon>
        <taxon>Demospongiae</taxon>
        <taxon>Heteroscleromorpha</taxon>
        <taxon>Tetractinellida</taxon>
        <taxon>Astrophorina</taxon>
        <taxon>Geodiidae</taxon>
        <taxon>Geodia</taxon>
    </lineage>
</organism>
<gene>
    <name evidence="5" type="ORF">GBAR_LOCUS9614</name>
</gene>
<feature type="compositionally biased region" description="Polar residues" evidence="3">
    <location>
        <begin position="160"/>
        <end position="176"/>
    </location>
</feature>
<dbReference type="GO" id="GO:0003677">
    <property type="term" value="F:DNA binding"/>
    <property type="evidence" value="ECO:0007669"/>
    <property type="project" value="InterPro"/>
</dbReference>
<feature type="region of interest" description="Disordered" evidence="3">
    <location>
        <begin position="1"/>
        <end position="424"/>
    </location>
</feature>
<feature type="compositionally biased region" description="Low complexity" evidence="3">
    <location>
        <begin position="355"/>
        <end position="364"/>
    </location>
</feature>
<dbReference type="GO" id="GO:0070182">
    <property type="term" value="F:DNA polymerase binding"/>
    <property type="evidence" value="ECO:0007669"/>
    <property type="project" value="TreeGrafter"/>
</dbReference>
<name>A0AA35RPW3_GEOBA</name>
<protein>
    <submittedName>
        <fullName evidence="5">DNA replication factor Cdt1</fullName>
    </submittedName>
</protein>
<keyword evidence="6" id="KW-1185">Reference proteome</keyword>
<keyword evidence="2" id="KW-0131">Cell cycle</keyword>
<dbReference type="SUPFAM" id="SSF46785">
    <property type="entry name" value="Winged helix' DNA-binding domain"/>
    <property type="match status" value="1"/>
</dbReference>
<evidence type="ECO:0000313" key="6">
    <source>
        <dbReference type="Proteomes" id="UP001174909"/>
    </source>
</evidence>
<dbReference type="CDD" id="cd08674">
    <property type="entry name" value="Cdt1_m"/>
    <property type="match status" value="1"/>
</dbReference>
<dbReference type="Gene3D" id="1.10.10.1420">
    <property type="entry name" value="DNA replication factor Cdt1, C-terminal WH domain"/>
    <property type="match status" value="1"/>
</dbReference>
<proteinExistence type="inferred from homology"/>
<feature type="compositionally biased region" description="Low complexity" evidence="3">
    <location>
        <begin position="331"/>
        <end position="342"/>
    </location>
</feature>
<dbReference type="PANTHER" id="PTHR28637:SF1">
    <property type="entry name" value="DNA REPLICATION FACTOR CDT1"/>
    <property type="match status" value="1"/>
</dbReference>
<dbReference type="InterPro" id="IPR014939">
    <property type="entry name" value="CDT1_Gemini-bd-like"/>
</dbReference>
<dbReference type="SMART" id="SM01075">
    <property type="entry name" value="CDT1"/>
    <property type="match status" value="1"/>
</dbReference>
<evidence type="ECO:0000313" key="5">
    <source>
        <dbReference type="EMBL" id="CAI8015540.1"/>
    </source>
</evidence>
<feature type="compositionally biased region" description="Basic and acidic residues" evidence="3">
    <location>
        <begin position="15"/>
        <end position="34"/>
    </location>
</feature>
<feature type="compositionally biased region" description="Polar residues" evidence="3">
    <location>
        <begin position="407"/>
        <end position="424"/>
    </location>
</feature>
<sequence length="867" mass="96759">MAQSSLRQFYTVRKRPQEEHGSLKRRKLTEETRVDLPAGGKDADPLSLPFTQPTVVSSTSETAGSNLQNKSSHRRSTRTRGRGQSTSRSRRRRKSPPLPATPSIVLPSPPPSHEQPQPTDDKTQNQQSLTSLSHTSSSHQPSTTTSSKEATLPTEKETDGPSSQANHQSEQSSQANLIEPSQADRLEDVSPAKRAADTPPSPAKRREDVSKYDEEDPLLLPSSPKSPKQDTSISKTSKPRASDLTALPPPRSRKNLADKLKLASSGPLPLSSPSSSTSSATPSSQPNVRKTPAKTTSKPSAKDLARKTGPETKSIDSSTPVHFARPNYWRAAAKTTSTLSAKELAQQTTAETRSSDSSTLVRSSQPNVPAAKTPSAKELAQKTVVERRSGRTRELAQRAEGDKQPRATMTSSLTGDTDSMSSSEAISRLYKLSARELAQRTEPERRTLKAVRRNKGKSPAPPTPQLHQFQPFVVESPTKSPSKQPAYQRFHNLARSAGETPDLPLPYKYQVLLERFRCTDTVATMLQKRREICTFGKLKRAVEEMTRRKYENRNLAQMETVYPRAYIFRQEKNIPGVYDKRTYESYQLTVECNAREDGREEKEGEEEKEKTNAVLDSSALLRRKKLFNMNLRDITRRYHKQFLTSLNPPLEIPDEKVLRWHPAFQLDGVPNIEEAQLPKPPLTESYTTAQDVLNAAQGRLGPHVQRVLEGVASSSERKGAEPVREVGGVSAPLDPALRGISQKLLQKIQQKEASRVKSDITRDPVQEKRLEMVTRMPQLARILRSLFVAEKKAAIPWDTVVQKLRDSHTSCLPPDGVEEHLEFMRESLGGWLSVVEVRKRRFVKINKNTDSQVLTARMQDTRKKLLA</sequence>
<dbReference type="InterPro" id="IPR032054">
    <property type="entry name" value="Cdt1_C"/>
</dbReference>
<dbReference type="GO" id="GO:0030174">
    <property type="term" value="P:regulation of DNA-templated DNA replication initiation"/>
    <property type="evidence" value="ECO:0007669"/>
    <property type="project" value="InterPro"/>
</dbReference>
<feature type="compositionally biased region" description="Polar residues" evidence="3">
    <location>
        <begin position="49"/>
        <end position="69"/>
    </location>
</feature>
<dbReference type="AlphaFoldDB" id="A0AA35RPW3"/>
<evidence type="ECO:0000256" key="1">
    <source>
        <dbReference type="ARBA" id="ARBA00008356"/>
    </source>
</evidence>
<feature type="region of interest" description="Disordered" evidence="3">
    <location>
        <begin position="436"/>
        <end position="469"/>
    </location>
</feature>
<comment type="similarity">
    <text evidence="1">Belongs to the Cdt1 family.</text>
</comment>
<dbReference type="PANTHER" id="PTHR28637">
    <property type="entry name" value="DNA REPLICATION FACTOR CDT1"/>
    <property type="match status" value="1"/>
</dbReference>
<evidence type="ECO:0000256" key="3">
    <source>
        <dbReference type="SAM" id="MobiDB-lite"/>
    </source>
</evidence>
<feature type="compositionally biased region" description="Polar residues" evidence="3">
    <location>
        <begin position="285"/>
        <end position="299"/>
    </location>
</feature>
<dbReference type="GO" id="GO:0000278">
    <property type="term" value="P:mitotic cell cycle"/>
    <property type="evidence" value="ECO:0007669"/>
    <property type="project" value="TreeGrafter"/>
</dbReference>
<comment type="caution">
    <text evidence="5">The sequence shown here is derived from an EMBL/GenBank/DDBJ whole genome shotgun (WGS) entry which is preliminary data.</text>
</comment>
<feature type="compositionally biased region" description="Basic residues" evidence="3">
    <location>
        <begin position="71"/>
        <end position="81"/>
    </location>
</feature>
<dbReference type="GO" id="GO:0005634">
    <property type="term" value="C:nucleus"/>
    <property type="evidence" value="ECO:0007669"/>
    <property type="project" value="TreeGrafter"/>
</dbReference>
<dbReference type="Proteomes" id="UP001174909">
    <property type="component" value="Unassembled WGS sequence"/>
</dbReference>
<reference evidence="5" key="1">
    <citation type="submission" date="2023-03" db="EMBL/GenBank/DDBJ databases">
        <authorList>
            <person name="Steffen K."/>
            <person name="Cardenas P."/>
        </authorList>
    </citation>
    <scope>NUCLEOTIDE SEQUENCE</scope>
</reference>
<evidence type="ECO:0000259" key="4">
    <source>
        <dbReference type="SMART" id="SM01075"/>
    </source>
</evidence>
<dbReference type="GO" id="GO:0000076">
    <property type="term" value="P:DNA replication checkpoint signaling"/>
    <property type="evidence" value="ECO:0007669"/>
    <property type="project" value="TreeGrafter"/>
</dbReference>
<dbReference type="Pfam" id="PF16679">
    <property type="entry name" value="CDT1_C"/>
    <property type="match status" value="1"/>
</dbReference>
<feature type="domain" description="CDT1 Geminin-binding" evidence="4">
    <location>
        <begin position="505"/>
        <end position="679"/>
    </location>
</feature>
<evidence type="ECO:0000256" key="2">
    <source>
        <dbReference type="ARBA" id="ARBA00023306"/>
    </source>
</evidence>
<dbReference type="InterPro" id="IPR036390">
    <property type="entry name" value="WH_DNA-bd_sf"/>
</dbReference>
<dbReference type="EMBL" id="CASHTH010001458">
    <property type="protein sequence ID" value="CAI8015540.1"/>
    <property type="molecule type" value="Genomic_DNA"/>
</dbReference>
<feature type="compositionally biased region" description="Basic and acidic residues" evidence="3">
    <location>
        <begin position="182"/>
        <end position="196"/>
    </location>
</feature>
<dbReference type="InterPro" id="IPR038090">
    <property type="entry name" value="Cdt1_C_WH_dom_sf"/>
</dbReference>
<accession>A0AA35RPW3</accession>
<feature type="compositionally biased region" description="Basic and acidic residues" evidence="3">
    <location>
        <begin position="436"/>
        <end position="447"/>
    </location>
</feature>
<dbReference type="CDD" id="cd08767">
    <property type="entry name" value="Cdt1_c"/>
    <property type="match status" value="1"/>
</dbReference>
<dbReference type="GO" id="GO:0071163">
    <property type="term" value="P:DNA replication preinitiation complex assembly"/>
    <property type="evidence" value="ECO:0007669"/>
    <property type="project" value="InterPro"/>
</dbReference>
<feature type="compositionally biased region" description="Low complexity" evidence="3">
    <location>
        <begin position="262"/>
        <end position="284"/>
    </location>
</feature>
<feature type="compositionally biased region" description="Basic and acidic residues" evidence="3">
    <location>
        <begin position="300"/>
        <end position="314"/>
    </location>
</feature>